<proteinExistence type="predicted"/>
<comment type="caution">
    <text evidence="3">The sequence shown here is derived from an EMBL/GenBank/DDBJ whole genome shotgun (WGS) entry which is preliminary data.</text>
</comment>
<dbReference type="GO" id="GO:0006412">
    <property type="term" value="P:translation"/>
    <property type="evidence" value="ECO:0007669"/>
    <property type="project" value="InterPro"/>
</dbReference>
<reference evidence="3 4" key="1">
    <citation type="journal article" name="Nat. Commun.">
        <title>Undinarchaeota illuminate DPANN phylogeny and the impact of gene transfer on archaeal evolution.</title>
        <authorList>
            <person name="Dombrowski N."/>
            <person name="Williams T.A."/>
            <person name="Sun J."/>
            <person name="Woodcroft B.J."/>
            <person name="Lee J.H."/>
            <person name="Minh B.Q."/>
            <person name="Rinke C."/>
            <person name="Spang A."/>
        </authorList>
    </citation>
    <scope>NUCLEOTIDE SEQUENCE [LARGE SCALE GENOMIC DNA]</scope>
    <source>
        <strain evidence="3">MAG_bin17</strain>
    </source>
</reference>
<gene>
    <name evidence="3" type="ORF">H1011_00045</name>
</gene>
<dbReference type="EMBL" id="DVAD01000001">
    <property type="protein sequence ID" value="HIJ99207.1"/>
    <property type="molecule type" value="Genomic_DNA"/>
</dbReference>
<evidence type="ECO:0000313" key="4">
    <source>
        <dbReference type="Proteomes" id="UP000604391"/>
    </source>
</evidence>
<name>A0A832V008_9ARCH</name>
<evidence type="ECO:0000313" key="3">
    <source>
        <dbReference type="EMBL" id="HIJ99207.1"/>
    </source>
</evidence>
<protein>
    <recommendedName>
        <fullName evidence="5">30S ribosomal protein S3Ae</fullName>
    </recommendedName>
</protein>
<dbReference type="Proteomes" id="UP000604391">
    <property type="component" value="Unassembled WGS sequence"/>
</dbReference>
<dbReference type="GO" id="GO:0003735">
    <property type="term" value="F:structural constituent of ribosome"/>
    <property type="evidence" value="ECO:0007669"/>
    <property type="project" value="InterPro"/>
</dbReference>
<evidence type="ECO:0000256" key="1">
    <source>
        <dbReference type="ARBA" id="ARBA00022980"/>
    </source>
</evidence>
<sequence>MAAPRTVDKWKSKKWYSVIAPDLFKNVVLCDTVAENPRLIPGRIVETNLSEVVAGYDSRRPTTKLRFRIKDVQGEKASTVFLGHRLHNEFERGLVRKNSSKVYSNDVFSTNDGKKIRLKGVLVTPSPINQSMKHDMRTKYLEIVKKEASSKNLNDFIHFILSGKLSGKLRSELKSIYSLKHALIKKTEIIFE</sequence>
<dbReference type="Pfam" id="PF01015">
    <property type="entry name" value="Ribosomal_S3Ae"/>
    <property type="match status" value="1"/>
</dbReference>
<keyword evidence="4" id="KW-1185">Reference proteome</keyword>
<accession>A0A832V008</accession>
<evidence type="ECO:0008006" key="5">
    <source>
        <dbReference type="Google" id="ProtNLM"/>
    </source>
</evidence>
<dbReference type="AlphaFoldDB" id="A0A832V008"/>
<dbReference type="InterPro" id="IPR001593">
    <property type="entry name" value="Ribosomal_eS1"/>
</dbReference>
<dbReference type="SMART" id="SM01397">
    <property type="entry name" value="Ribosomal_S3Ae"/>
    <property type="match status" value="1"/>
</dbReference>
<organism evidence="3 4">
    <name type="scientific">Candidatus Undinarchaeum marinum</name>
    <dbReference type="NCBI Taxonomy" id="2756141"/>
    <lineage>
        <taxon>Archaea</taxon>
        <taxon>Candidatus Undinarchaeota</taxon>
        <taxon>Candidatus Undinarchaeia</taxon>
        <taxon>Candidatus Undinarchaeales</taxon>
        <taxon>Candidatus Undinarchaeaceae</taxon>
        <taxon>Candidatus Undinarchaeum</taxon>
    </lineage>
</organism>
<keyword evidence="1" id="KW-0689">Ribosomal protein</keyword>
<keyword evidence="2" id="KW-0687">Ribonucleoprotein</keyword>
<dbReference type="GO" id="GO:1990904">
    <property type="term" value="C:ribonucleoprotein complex"/>
    <property type="evidence" value="ECO:0007669"/>
    <property type="project" value="UniProtKB-KW"/>
</dbReference>
<dbReference type="GO" id="GO:0005840">
    <property type="term" value="C:ribosome"/>
    <property type="evidence" value="ECO:0007669"/>
    <property type="project" value="UniProtKB-KW"/>
</dbReference>
<evidence type="ECO:0000256" key="2">
    <source>
        <dbReference type="ARBA" id="ARBA00023274"/>
    </source>
</evidence>